<evidence type="ECO:0000256" key="4">
    <source>
        <dbReference type="ARBA" id="ARBA00023136"/>
    </source>
</evidence>
<dbReference type="Pfam" id="PF14322">
    <property type="entry name" value="SusD-like_3"/>
    <property type="match status" value="1"/>
</dbReference>
<gene>
    <name evidence="9" type="ORF">FYC62_02695</name>
</gene>
<keyword evidence="5" id="KW-0998">Cell outer membrane</keyword>
<dbReference type="InterPro" id="IPR012944">
    <property type="entry name" value="SusD_RagB_dom"/>
</dbReference>
<comment type="similarity">
    <text evidence="2">Belongs to the SusD family.</text>
</comment>
<feature type="chain" id="PRO_5022803407" evidence="6">
    <location>
        <begin position="24"/>
        <end position="453"/>
    </location>
</feature>
<feature type="domain" description="RagB/SusD" evidence="7">
    <location>
        <begin position="335"/>
        <end position="444"/>
    </location>
</feature>
<dbReference type="GO" id="GO:0009279">
    <property type="term" value="C:cell outer membrane"/>
    <property type="evidence" value="ECO:0007669"/>
    <property type="project" value="UniProtKB-SubCell"/>
</dbReference>
<evidence type="ECO:0000256" key="2">
    <source>
        <dbReference type="ARBA" id="ARBA00006275"/>
    </source>
</evidence>
<name>A0A5C0VI53_9SPHI</name>
<keyword evidence="4" id="KW-0472">Membrane</keyword>
<evidence type="ECO:0000256" key="1">
    <source>
        <dbReference type="ARBA" id="ARBA00004442"/>
    </source>
</evidence>
<evidence type="ECO:0000313" key="10">
    <source>
        <dbReference type="Proteomes" id="UP000323653"/>
    </source>
</evidence>
<protein>
    <submittedName>
        <fullName evidence="9">RagB/SusD family nutrient uptake outer membrane protein</fullName>
    </submittedName>
</protein>
<dbReference type="PROSITE" id="PS51257">
    <property type="entry name" value="PROKAR_LIPOPROTEIN"/>
    <property type="match status" value="1"/>
</dbReference>
<keyword evidence="3 6" id="KW-0732">Signal</keyword>
<evidence type="ECO:0000256" key="6">
    <source>
        <dbReference type="SAM" id="SignalP"/>
    </source>
</evidence>
<dbReference type="KEGG" id="pej:FYC62_02695"/>
<dbReference type="AlphaFoldDB" id="A0A5C0VI53"/>
<evidence type="ECO:0000259" key="7">
    <source>
        <dbReference type="Pfam" id="PF07980"/>
    </source>
</evidence>
<keyword evidence="10" id="KW-1185">Reference proteome</keyword>
<dbReference type="SUPFAM" id="SSF48452">
    <property type="entry name" value="TPR-like"/>
    <property type="match status" value="1"/>
</dbReference>
<evidence type="ECO:0000256" key="3">
    <source>
        <dbReference type="ARBA" id="ARBA00022729"/>
    </source>
</evidence>
<evidence type="ECO:0000259" key="8">
    <source>
        <dbReference type="Pfam" id="PF14322"/>
    </source>
</evidence>
<dbReference type="Pfam" id="PF07980">
    <property type="entry name" value="SusD_RagB"/>
    <property type="match status" value="1"/>
</dbReference>
<dbReference type="Proteomes" id="UP000323653">
    <property type="component" value="Chromosome"/>
</dbReference>
<organism evidence="9 10">
    <name type="scientific">Pedobacter aquae</name>
    <dbReference type="NCBI Taxonomy" id="2605747"/>
    <lineage>
        <taxon>Bacteria</taxon>
        <taxon>Pseudomonadati</taxon>
        <taxon>Bacteroidota</taxon>
        <taxon>Sphingobacteriia</taxon>
        <taxon>Sphingobacteriales</taxon>
        <taxon>Sphingobacteriaceae</taxon>
        <taxon>Pedobacter</taxon>
    </lineage>
</organism>
<feature type="domain" description="SusD-like N-terminal" evidence="8">
    <location>
        <begin position="26"/>
        <end position="227"/>
    </location>
</feature>
<sequence length="453" mass="51485">MKRNNFKGLNVLCLLALLGSLVACTDYLDVKPDKALVVPNTARDLQGLLDYTSRMNSSYPGIQEAATDNVFLQPATWQNLADITAKNIYVWNDDVFNNNELNEWSLPYVTVFYANTVLDQLAKIVAPEQEKRRMRAEALFYRSFAFYQLAQLFAAPYEETTASQTLGIPLRTTADISANFSRASLRETYDRILVDLKTASAALPVQTEVKTTPSKPATLGLLARVYLAMERYQEAELYADSCLNYQSTLLDFKQTNLNATYPFARYNPEVIFHSTTFGRTVLSVTFSRVSPELYAQYQNGDLRRTGFFMNRAGLFSFKGSYDGTASLFNGIAVNEMLLISAESAVRRGDTVKALERLHQLLRNRFTVAAYQKLESNQVQQVLDWVLQERRKELLFRGLRWTDLRRLNKDPRYAKDIIRDINGEQYVLKANSNQYVLPIPIAVVNGGIIVQNPR</sequence>
<evidence type="ECO:0000256" key="5">
    <source>
        <dbReference type="ARBA" id="ARBA00023237"/>
    </source>
</evidence>
<comment type="subcellular location">
    <subcellularLocation>
        <location evidence="1">Cell outer membrane</location>
    </subcellularLocation>
</comment>
<dbReference type="InterPro" id="IPR033985">
    <property type="entry name" value="SusD-like_N"/>
</dbReference>
<dbReference type="RefSeq" id="WP_149073817.1">
    <property type="nucleotide sequence ID" value="NZ_CP043329.1"/>
</dbReference>
<feature type="signal peptide" evidence="6">
    <location>
        <begin position="1"/>
        <end position="23"/>
    </location>
</feature>
<dbReference type="Gene3D" id="1.25.40.390">
    <property type="match status" value="1"/>
</dbReference>
<dbReference type="InterPro" id="IPR011990">
    <property type="entry name" value="TPR-like_helical_dom_sf"/>
</dbReference>
<accession>A0A5C0VI53</accession>
<dbReference type="EMBL" id="CP043329">
    <property type="protein sequence ID" value="QEK50694.1"/>
    <property type="molecule type" value="Genomic_DNA"/>
</dbReference>
<evidence type="ECO:0000313" key="9">
    <source>
        <dbReference type="EMBL" id="QEK50694.1"/>
    </source>
</evidence>
<reference evidence="9 10" key="1">
    <citation type="submission" date="2019-08" db="EMBL/GenBank/DDBJ databases">
        <title>Pedobacter sp. nov., isolated from Han river, South Korea.</title>
        <authorList>
            <person name="Lee D.-H."/>
            <person name="Kim Y.-S."/>
            <person name="Hwang E.-M."/>
            <person name="Le Tran T.C."/>
            <person name="Cha C.-J."/>
        </authorList>
    </citation>
    <scope>NUCLEOTIDE SEQUENCE [LARGE SCALE GENOMIC DNA]</scope>
    <source>
        <strain evidence="9 10">CJ43</strain>
    </source>
</reference>
<proteinExistence type="inferred from homology"/>